<dbReference type="Gene3D" id="3.40.50.300">
    <property type="entry name" value="P-loop containing nucleotide triphosphate hydrolases"/>
    <property type="match status" value="1"/>
</dbReference>
<evidence type="ECO:0000256" key="1">
    <source>
        <dbReference type="ARBA" id="ARBA00004123"/>
    </source>
</evidence>
<evidence type="ECO:0000313" key="11">
    <source>
        <dbReference type="Proteomes" id="UP001180020"/>
    </source>
</evidence>
<dbReference type="PANTHER" id="PTHR10763:SF26">
    <property type="entry name" value="CELL DIVISION CONTROL PROTEIN 6 HOMOLOG"/>
    <property type="match status" value="1"/>
</dbReference>
<evidence type="ECO:0000313" key="10">
    <source>
        <dbReference type="EMBL" id="KAK1311964.1"/>
    </source>
</evidence>
<keyword evidence="5" id="KW-0539">Nucleus</keyword>
<comment type="subcellular location">
    <subcellularLocation>
        <location evidence="1">Nucleus</location>
    </subcellularLocation>
</comment>
<dbReference type="Proteomes" id="UP001180020">
    <property type="component" value="Unassembled WGS sequence"/>
</dbReference>
<comment type="caution">
    <text evidence="10">The sequence shown here is derived from an EMBL/GenBank/DDBJ whole genome shotgun (WGS) entry which is preliminary data.</text>
</comment>
<dbReference type="SUPFAM" id="SSF46785">
    <property type="entry name" value="Winged helix' DNA-binding domain"/>
    <property type="match status" value="1"/>
</dbReference>
<dbReference type="Pfam" id="PF13401">
    <property type="entry name" value="AAA_22"/>
    <property type="match status" value="1"/>
</dbReference>
<dbReference type="InterPro" id="IPR016314">
    <property type="entry name" value="Cdc6/18"/>
</dbReference>
<keyword evidence="11" id="KW-1185">Reference proteome</keyword>
<dbReference type="PANTHER" id="PTHR10763">
    <property type="entry name" value="CELL DIVISION CONTROL PROTEIN 6-RELATED"/>
    <property type="match status" value="1"/>
</dbReference>
<dbReference type="InterPro" id="IPR015163">
    <property type="entry name" value="Cdc6_C"/>
</dbReference>
<dbReference type="PIRSF" id="PIRSF001767">
    <property type="entry name" value="Cdc6"/>
    <property type="match status" value="1"/>
</dbReference>
<dbReference type="Gene3D" id="1.10.10.10">
    <property type="entry name" value="Winged helix-like DNA-binding domain superfamily/Winged helix DNA-binding domain"/>
    <property type="match status" value="1"/>
</dbReference>
<dbReference type="InterPro" id="IPR036388">
    <property type="entry name" value="WH-like_DNA-bd_sf"/>
</dbReference>
<keyword evidence="6" id="KW-0131">Cell cycle</keyword>
<dbReference type="SUPFAM" id="SSF52540">
    <property type="entry name" value="P-loop containing nucleoside triphosphate hydrolases"/>
    <property type="match status" value="1"/>
</dbReference>
<dbReference type="GO" id="GO:0005634">
    <property type="term" value="C:nucleus"/>
    <property type="evidence" value="ECO:0007669"/>
    <property type="project" value="UniProtKB-SubCell"/>
</dbReference>
<dbReference type="FunFam" id="3.40.50.300:FF:000547">
    <property type="entry name" value="Cell division control protein"/>
    <property type="match status" value="1"/>
</dbReference>
<dbReference type="CDD" id="cd00009">
    <property type="entry name" value="AAA"/>
    <property type="match status" value="1"/>
</dbReference>
<proteinExistence type="inferred from homology"/>
<dbReference type="AlphaFoldDB" id="A0AAV9EG65"/>
<dbReference type="InterPro" id="IPR049945">
    <property type="entry name" value="AAA_22"/>
</dbReference>
<dbReference type="GO" id="GO:0006270">
    <property type="term" value="P:DNA replication initiation"/>
    <property type="evidence" value="ECO:0007669"/>
    <property type="project" value="UniProtKB-UniRule"/>
</dbReference>
<protein>
    <recommendedName>
        <fullName evidence="7">Cell division control protein</fullName>
    </recommendedName>
</protein>
<dbReference type="GO" id="GO:0051301">
    <property type="term" value="P:cell division"/>
    <property type="evidence" value="ECO:0007669"/>
    <property type="project" value="UniProtKB-UniRule"/>
</dbReference>
<dbReference type="InterPro" id="IPR036390">
    <property type="entry name" value="WH_DNA-bd_sf"/>
</dbReference>
<dbReference type="InterPro" id="IPR027417">
    <property type="entry name" value="P-loop_NTPase"/>
</dbReference>
<evidence type="ECO:0000256" key="4">
    <source>
        <dbReference type="ARBA" id="ARBA00022705"/>
    </source>
</evidence>
<sequence length="528" mass="59600">MENEKKTQVTPSKEGEMQKRRRSVTECADPSGTPSPPLKRRSPRRCNSDLQNNGNGNPKVSVDGAADSHKSVQKRLSDSKIEKPEWNPKDPVHMKSVKEALHVSMAPPAILCREEEQKRLLEFCKSCVEQEKAGSMYVCGCPGTGKTLAMERVKDLLLGWADEERFQHPNILHINCTSLANTSEIFSKILENCHLLKKTNGIRSPFQHLQDLFSQNKKTHKGKMIMIVVDEMDYLITRDRAVLHDLFMLTTLPFARCILIGIANALDLADRFLPKLQSLNCKPQIITFRAYSTNQILSILQQRLATLAYDAFEPQALELCARKVAAVSGDMRRALSICRSAVEMLEIEIKNSLDSLSLFRLDKTTSTKQLAPANELFARKEVHIVRFDHMAVALSKAFKSPVVETIQSLPQHQQIIMCSSAKCFQQGKKEMTIAELNKAYSDTCKSSSVPAVSMLEFSTMCRVLGDQGLLKLGQSREDRLRKVTLKIDNNDVVFALQVRFLDGTQIINPLKCFYKTGIIWCLEDQQNW</sequence>
<dbReference type="GO" id="GO:0033314">
    <property type="term" value="P:mitotic DNA replication checkpoint signaling"/>
    <property type="evidence" value="ECO:0007669"/>
    <property type="project" value="TreeGrafter"/>
</dbReference>
<dbReference type="Gene3D" id="1.10.8.60">
    <property type="match status" value="1"/>
</dbReference>
<dbReference type="SMART" id="SM01074">
    <property type="entry name" value="Cdc6_C"/>
    <property type="match status" value="1"/>
</dbReference>
<dbReference type="InterPro" id="IPR050311">
    <property type="entry name" value="ORC1/CDC6"/>
</dbReference>
<keyword evidence="3" id="KW-0132">Cell division</keyword>
<dbReference type="EMBL" id="JAUJYO010000007">
    <property type="protein sequence ID" value="KAK1311964.1"/>
    <property type="molecule type" value="Genomic_DNA"/>
</dbReference>
<organism evidence="10 11">
    <name type="scientific">Acorus calamus</name>
    <name type="common">Sweet flag</name>
    <dbReference type="NCBI Taxonomy" id="4465"/>
    <lineage>
        <taxon>Eukaryota</taxon>
        <taxon>Viridiplantae</taxon>
        <taxon>Streptophyta</taxon>
        <taxon>Embryophyta</taxon>
        <taxon>Tracheophyta</taxon>
        <taxon>Spermatophyta</taxon>
        <taxon>Magnoliopsida</taxon>
        <taxon>Liliopsida</taxon>
        <taxon>Acoraceae</taxon>
        <taxon>Acorus</taxon>
    </lineage>
</organism>
<evidence type="ECO:0000256" key="8">
    <source>
        <dbReference type="SAM" id="MobiDB-lite"/>
    </source>
</evidence>
<dbReference type="GO" id="GO:0016887">
    <property type="term" value="F:ATP hydrolysis activity"/>
    <property type="evidence" value="ECO:0007669"/>
    <property type="project" value="InterPro"/>
</dbReference>
<evidence type="ECO:0000256" key="2">
    <source>
        <dbReference type="ARBA" id="ARBA00006184"/>
    </source>
</evidence>
<evidence type="ECO:0000256" key="5">
    <source>
        <dbReference type="ARBA" id="ARBA00023242"/>
    </source>
</evidence>
<keyword evidence="4" id="KW-0235">DNA replication</keyword>
<feature type="domain" description="Cdc6 C-terminal" evidence="9">
    <location>
        <begin position="417"/>
        <end position="496"/>
    </location>
</feature>
<accession>A0AAV9EG65</accession>
<dbReference type="CDD" id="cd08768">
    <property type="entry name" value="Cdc6_C"/>
    <property type="match status" value="1"/>
</dbReference>
<dbReference type="Pfam" id="PF09079">
    <property type="entry name" value="WHD_Cdc6"/>
    <property type="match status" value="1"/>
</dbReference>
<gene>
    <name evidence="10" type="ORF">QJS10_CPA07g00029</name>
</gene>
<dbReference type="Pfam" id="PF22606">
    <property type="entry name" value="Cdc6-ORC-like_ATPase_lid"/>
    <property type="match status" value="1"/>
</dbReference>
<reference evidence="10" key="1">
    <citation type="journal article" date="2023" name="Nat. Commun.">
        <title>Diploid and tetraploid genomes of Acorus and the evolution of monocots.</title>
        <authorList>
            <person name="Ma L."/>
            <person name="Liu K.W."/>
            <person name="Li Z."/>
            <person name="Hsiao Y.Y."/>
            <person name="Qi Y."/>
            <person name="Fu T."/>
            <person name="Tang G.D."/>
            <person name="Zhang D."/>
            <person name="Sun W.H."/>
            <person name="Liu D.K."/>
            <person name="Li Y."/>
            <person name="Chen G.Z."/>
            <person name="Liu X.D."/>
            <person name="Liao X.Y."/>
            <person name="Jiang Y.T."/>
            <person name="Yu X."/>
            <person name="Hao Y."/>
            <person name="Huang J."/>
            <person name="Zhao X.W."/>
            <person name="Ke S."/>
            <person name="Chen Y.Y."/>
            <person name="Wu W.L."/>
            <person name="Hsu J.L."/>
            <person name="Lin Y.F."/>
            <person name="Huang M.D."/>
            <person name="Li C.Y."/>
            <person name="Huang L."/>
            <person name="Wang Z.W."/>
            <person name="Zhao X."/>
            <person name="Zhong W.Y."/>
            <person name="Peng D.H."/>
            <person name="Ahmad S."/>
            <person name="Lan S."/>
            <person name="Zhang J.S."/>
            <person name="Tsai W.C."/>
            <person name="Van de Peer Y."/>
            <person name="Liu Z.J."/>
        </authorList>
    </citation>
    <scope>NUCLEOTIDE SEQUENCE</scope>
    <source>
        <strain evidence="10">CP</strain>
    </source>
</reference>
<evidence type="ECO:0000256" key="7">
    <source>
        <dbReference type="PIRNR" id="PIRNR001767"/>
    </source>
</evidence>
<evidence type="ECO:0000259" key="9">
    <source>
        <dbReference type="SMART" id="SM01074"/>
    </source>
</evidence>
<comment type="similarity">
    <text evidence="2 7">Belongs to the CDC6/cdc18 family.</text>
</comment>
<feature type="compositionally biased region" description="Basic and acidic residues" evidence="8">
    <location>
        <begin position="1"/>
        <end position="18"/>
    </location>
</feature>
<name>A0AAV9EG65_ACOCL</name>
<feature type="compositionally biased region" description="Polar residues" evidence="8">
    <location>
        <begin position="48"/>
        <end position="58"/>
    </location>
</feature>
<evidence type="ECO:0000256" key="3">
    <source>
        <dbReference type="ARBA" id="ARBA00022618"/>
    </source>
</evidence>
<feature type="region of interest" description="Disordered" evidence="8">
    <location>
        <begin position="1"/>
        <end position="91"/>
    </location>
</feature>
<dbReference type="GO" id="GO:0003688">
    <property type="term" value="F:DNA replication origin binding"/>
    <property type="evidence" value="ECO:0007669"/>
    <property type="project" value="TreeGrafter"/>
</dbReference>
<reference evidence="10" key="2">
    <citation type="submission" date="2023-06" db="EMBL/GenBank/DDBJ databases">
        <authorList>
            <person name="Ma L."/>
            <person name="Liu K.-W."/>
            <person name="Li Z."/>
            <person name="Hsiao Y.-Y."/>
            <person name="Qi Y."/>
            <person name="Fu T."/>
            <person name="Tang G."/>
            <person name="Zhang D."/>
            <person name="Sun W.-H."/>
            <person name="Liu D.-K."/>
            <person name="Li Y."/>
            <person name="Chen G.-Z."/>
            <person name="Liu X.-D."/>
            <person name="Liao X.-Y."/>
            <person name="Jiang Y.-T."/>
            <person name="Yu X."/>
            <person name="Hao Y."/>
            <person name="Huang J."/>
            <person name="Zhao X.-W."/>
            <person name="Ke S."/>
            <person name="Chen Y.-Y."/>
            <person name="Wu W.-L."/>
            <person name="Hsu J.-L."/>
            <person name="Lin Y.-F."/>
            <person name="Huang M.-D."/>
            <person name="Li C.-Y."/>
            <person name="Huang L."/>
            <person name="Wang Z.-W."/>
            <person name="Zhao X."/>
            <person name="Zhong W.-Y."/>
            <person name="Peng D.-H."/>
            <person name="Ahmad S."/>
            <person name="Lan S."/>
            <person name="Zhang J.-S."/>
            <person name="Tsai W.-C."/>
            <person name="Van De Peer Y."/>
            <person name="Liu Z.-J."/>
        </authorList>
    </citation>
    <scope>NUCLEOTIDE SEQUENCE</scope>
    <source>
        <strain evidence="10">CP</strain>
        <tissue evidence="10">Leaves</tissue>
    </source>
</reference>
<feature type="compositionally biased region" description="Basic and acidic residues" evidence="8">
    <location>
        <begin position="66"/>
        <end position="91"/>
    </location>
</feature>
<evidence type="ECO:0000256" key="6">
    <source>
        <dbReference type="ARBA" id="ARBA00023306"/>
    </source>
</evidence>
<dbReference type="InterPro" id="IPR054425">
    <property type="entry name" value="Cdc6_ORC1-like_ATPase_lid"/>
</dbReference>